<evidence type="ECO:0000256" key="1">
    <source>
        <dbReference type="SAM" id="MobiDB-lite"/>
    </source>
</evidence>
<comment type="caution">
    <text evidence="2">The sequence shown here is derived from an EMBL/GenBank/DDBJ whole genome shotgun (WGS) entry which is preliminary data.</text>
</comment>
<name>A0A0C2N2V1_THEKT</name>
<reference evidence="2 3" key="1">
    <citation type="journal article" date="2014" name="Genome Biol. Evol.">
        <title>The genome of the myxosporean Thelohanellus kitauei shows adaptations to nutrient acquisition within its fish host.</title>
        <authorList>
            <person name="Yang Y."/>
            <person name="Xiong J."/>
            <person name="Zhou Z."/>
            <person name="Huo F."/>
            <person name="Miao W."/>
            <person name="Ran C."/>
            <person name="Liu Y."/>
            <person name="Zhang J."/>
            <person name="Feng J."/>
            <person name="Wang M."/>
            <person name="Wang M."/>
            <person name="Wang L."/>
            <person name="Yao B."/>
        </authorList>
    </citation>
    <scope>NUCLEOTIDE SEQUENCE [LARGE SCALE GENOMIC DNA]</scope>
    <source>
        <strain evidence="2">Wuqing</strain>
    </source>
</reference>
<feature type="region of interest" description="Disordered" evidence="1">
    <location>
        <begin position="115"/>
        <end position="134"/>
    </location>
</feature>
<organism evidence="2 3">
    <name type="scientific">Thelohanellus kitauei</name>
    <name type="common">Myxosporean</name>
    <dbReference type="NCBI Taxonomy" id="669202"/>
    <lineage>
        <taxon>Eukaryota</taxon>
        <taxon>Metazoa</taxon>
        <taxon>Cnidaria</taxon>
        <taxon>Myxozoa</taxon>
        <taxon>Myxosporea</taxon>
        <taxon>Bivalvulida</taxon>
        <taxon>Platysporina</taxon>
        <taxon>Myxobolidae</taxon>
        <taxon>Thelohanellus</taxon>
    </lineage>
</organism>
<accession>A0A0C2N2V1</accession>
<dbReference type="EMBL" id="JWZT01002895">
    <property type="protein sequence ID" value="KII68197.1"/>
    <property type="molecule type" value="Genomic_DNA"/>
</dbReference>
<gene>
    <name evidence="2" type="ORF">RF11_12956</name>
</gene>
<dbReference type="AlphaFoldDB" id="A0A0C2N2V1"/>
<protein>
    <submittedName>
        <fullName evidence="2">Uncharacterized protein</fullName>
    </submittedName>
</protein>
<evidence type="ECO:0000313" key="2">
    <source>
        <dbReference type="EMBL" id="KII68197.1"/>
    </source>
</evidence>
<keyword evidence="3" id="KW-1185">Reference proteome</keyword>
<proteinExistence type="predicted"/>
<evidence type="ECO:0000313" key="3">
    <source>
        <dbReference type="Proteomes" id="UP000031668"/>
    </source>
</evidence>
<feature type="compositionally biased region" description="Basic and acidic residues" evidence="1">
    <location>
        <begin position="119"/>
        <end position="134"/>
    </location>
</feature>
<dbReference type="Proteomes" id="UP000031668">
    <property type="component" value="Unassembled WGS sequence"/>
</dbReference>
<sequence>MVFRDLLKRMHISLESQRLERKTTVNVSKLNFTDVRNQTEAFVNIAILSVRYFVGSLFCRFAILSVHRLEEALTSFVKVGSRNEVVRKATKTECEVGFLQIELRCTSRIAIQPNPGGRKRNECHSKDDKFLQSD</sequence>